<organism evidence="2">
    <name type="scientific">Microbacterium sp. A8/3-1</name>
    <dbReference type="NCBI Taxonomy" id="3160749"/>
    <lineage>
        <taxon>Bacteria</taxon>
        <taxon>Bacillati</taxon>
        <taxon>Actinomycetota</taxon>
        <taxon>Actinomycetes</taxon>
        <taxon>Micrococcales</taxon>
        <taxon>Microbacteriaceae</taxon>
        <taxon>Microbacterium</taxon>
    </lineage>
</organism>
<accession>A0AAU7VWK0</accession>
<dbReference type="AlphaFoldDB" id="A0AAU7VWK0"/>
<dbReference type="RefSeq" id="WP_279303217.1">
    <property type="nucleotide sequence ID" value="NZ_CP158357.1"/>
</dbReference>
<feature type="transmembrane region" description="Helical" evidence="1">
    <location>
        <begin position="12"/>
        <end position="33"/>
    </location>
</feature>
<reference evidence="2" key="1">
    <citation type="submission" date="2024-06" db="EMBL/GenBank/DDBJ databases">
        <title>Draft genome sequence of Microbacterium sp. strain A8/3-1, isolated from Oxytropis tragacanthoides Fisch. ex DC. Root nodules in the Altai region of Russia.</title>
        <authorList>
            <person name="Sazanova A."/>
            <person name="Guro P."/>
            <person name="Kuznetsova I."/>
            <person name="Belimov A."/>
            <person name="Safronova V."/>
        </authorList>
    </citation>
    <scope>NUCLEOTIDE SEQUENCE</scope>
    <source>
        <strain evidence="2">A8/3-1</strain>
    </source>
</reference>
<name>A0AAU7VWK0_9MICO</name>
<evidence type="ECO:0000256" key="1">
    <source>
        <dbReference type="SAM" id="Phobius"/>
    </source>
</evidence>
<proteinExistence type="predicted"/>
<gene>
    <name evidence="2" type="ORF">ABS642_00335</name>
</gene>
<evidence type="ECO:0000313" key="2">
    <source>
        <dbReference type="EMBL" id="XBX78573.1"/>
    </source>
</evidence>
<protein>
    <submittedName>
        <fullName evidence="2">Uncharacterized protein</fullName>
    </submittedName>
</protein>
<dbReference type="EMBL" id="CP158357">
    <property type="protein sequence ID" value="XBX78573.1"/>
    <property type="molecule type" value="Genomic_DNA"/>
</dbReference>
<keyword evidence="1" id="KW-1133">Transmembrane helix</keyword>
<keyword evidence="1" id="KW-0472">Membrane</keyword>
<sequence>MLDGAFLSHVLLWLIGAMSVCAVVGSFAALFSLGRSGYRKD</sequence>
<keyword evidence="1" id="KW-0812">Transmembrane</keyword>